<feature type="coiled-coil region" evidence="1">
    <location>
        <begin position="8"/>
        <end position="42"/>
    </location>
</feature>
<protein>
    <submittedName>
        <fullName evidence="2">Uncharacterized protein</fullName>
    </submittedName>
</protein>
<evidence type="ECO:0000313" key="2">
    <source>
        <dbReference type="EnsemblProtists" id="PYU1_T010778"/>
    </source>
</evidence>
<dbReference type="EnsemblProtists" id="PYU1_T010778">
    <property type="protein sequence ID" value="PYU1_T010778"/>
    <property type="gene ID" value="PYU1_G010755"/>
</dbReference>
<name>K3X0M9_GLOUD</name>
<dbReference type="EMBL" id="GL376592">
    <property type="status" value="NOT_ANNOTATED_CDS"/>
    <property type="molecule type" value="Genomic_DNA"/>
</dbReference>
<keyword evidence="3" id="KW-1185">Reference proteome</keyword>
<evidence type="ECO:0000256" key="1">
    <source>
        <dbReference type="SAM" id="Coils"/>
    </source>
</evidence>
<dbReference type="InParanoid" id="K3X0M9"/>
<evidence type="ECO:0000313" key="3">
    <source>
        <dbReference type="Proteomes" id="UP000019132"/>
    </source>
</evidence>
<dbReference type="Proteomes" id="UP000019132">
    <property type="component" value="Unassembled WGS sequence"/>
</dbReference>
<reference evidence="3" key="1">
    <citation type="journal article" date="2010" name="Genome Biol.">
        <title>Genome sequence of the necrotrophic plant pathogen Pythium ultimum reveals original pathogenicity mechanisms and effector repertoire.</title>
        <authorList>
            <person name="Levesque C.A."/>
            <person name="Brouwer H."/>
            <person name="Cano L."/>
            <person name="Hamilton J.P."/>
            <person name="Holt C."/>
            <person name="Huitema E."/>
            <person name="Raffaele S."/>
            <person name="Robideau G.P."/>
            <person name="Thines M."/>
            <person name="Win J."/>
            <person name="Zerillo M.M."/>
            <person name="Beakes G.W."/>
            <person name="Boore J.L."/>
            <person name="Busam D."/>
            <person name="Dumas B."/>
            <person name="Ferriera S."/>
            <person name="Fuerstenberg S.I."/>
            <person name="Gachon C.M."/>
            <person name="Gaulin E."/>
            <person name="Govers F."/>
            <person name="Grenville-Briggs L."/>
            <person name="Horner N."/>
            <person name="Hostetler J."/>
            <person name="Jiang R.H."/>
            <person name="Johnson J."/>
            <person name="Krajaejun T."/>
            <person name="Lin H."/>
            <person name="Meijer H.J."/>
            <person name="Moore B."/>
            <person name="Morris P."/>
            <person name="Phuntmart V."/>
            <person name="Puiu D."/>
            <person name="Shetty J."/>
            <person name="Stajich J.E."/>
            <person name="Tripathy S."/>
            <person name="Wawra S."/>
            <person name="van West P."/>
            <person name="Whitty B.R."/>
            <person name="Coutinho P.M."/>
            <person name="Henrissat B."/>
            <person name="Martin F."/>
            <person name="Thomas P.D."/>
            <person name="Tyler B.M."/>
            <person name="De Vries R.P."/>
            <person name="Kamoun S."/>
            <person name="Yandell M."/>
            <person name="Tisserat N."/>
            <person name="Buell C.R."/>
        </authorList>
    </citation>
    <scope>NUCLEOTIDE SEQUENCE</scope>
    <source>
        <strain evidence="3">DAOM:BR144</strain>
    </source>
</reference>
<proteinExistence type="predicted"/>
<accession>K3X0M9</accession>
<keyword evidence="1" id="KW-0175">Coiled coil</keyword>
<dbReference type="AlphaFoldDB" id="K3X0M9"/>
<organism evidence="2 3">
    <name type="scientific">Globisporangium ultimum (strain ATCC 200006 / CBS 805.95 / DAOM BR144)</name>
    <name type="common">Pythium ultimum</name>
    <dbReference type="NCBI Taxonomy" id="431595"/>
    <lineage>
        <taxon>Eukaryota</taxon>
        <taxon>Sar</taxon>
        <taxon>Stramenopiles</taxon>
        <taxon>Oomycota</taxon>
        <taxon>Peronosporomycetes</taxon>
        <taxon>Pythiales</taxon>
        <taxon>Pythiaceae</taxon>
        <taxon>Globisporangium</taxon>
    </lineage>
</organism>
<reference evidence="3" key="2">
    <citation type="submission" date="2010-04" db="EMBL/GenBank/DDBJ databases">
        <authorList>
            <person name="Buell R."/>
            <person name="Hamilton J."/>
            <person name="Hostetler J."/>
        </authorList>
    </citation>
    <scope>NUCLEOTIDE SEQUENCE [LARGE SCALE GENOMIC DNA]</scope>
    <source>
        <strain evidence="3">DAOM:BR144</strain>
    </source>
</reference>
<dbReference type="HOGENOM" id="CLU_2820545_0_0_1"/>
<sequence length="67" mass="7692">MLLLDDKSKTLQTQLDAKDKELESLRNRVIDMEAQLKTSKVKEEAFLLLDRCQGIWTELGLNAEDQA</sequence>
<reference evidence="2" key="3">
    <citation type="submission" date="2015-02" db="UniProtKB">
        <authorList>
            <consortium name="EnsemblProtists"/>
        </authorList>
    </citation>
    <scope>IDENTIFICATION</scope>
    <source>
        <strain evidence="2">DAOM BR144</strain>
    </source>
</reference>
<dbReference type="VEuPathDB" id="FungiDB:PYU1_G010755"/>